<dbReference type="InterPro" id="IPR050157">
    <property type="entry name" value="PSI_iron-sulfur_center"/>
</dbReference>
<keyword evidence="4" id="KW-0411">Iron-sulfur</keyword>
<reference evidence="6 7" key="1">
    <citation type="submission" date="2017-06" db="EMBL/GenBank/DDBJ databases">
        <title>Novel microbial phyla capable of carbon fixation and sulfur reduction in deep-sea sediments.</title>
        <authorList>
            <person name="Huang J."/>
            <person name="Baker B."/>
            <person name="Wang Y."/>
        </authorList>
    </citation>
    <scope>NUCLEOTIDE SEQUENCE [LARGE SCALE GENOMIC DNA]</scope>
    <source>
        <strain evidence="6">B3_TA06</strain>
    </source>
</reference>
<keyword evidence="2" id="KW-0479">Metal-binding</keyword>
<dbReference type="GO" id="GO:0051539">
    <property type="term" value="F:4 iron, 4 sulfur cluster binding"/>
    <property type="evidence" value="ECO:0007669"/>
    <property type="project" value="UniProtKB-KW"/>
</dbReference>
<evidence type="ECO:0000256" key="2">
    <source>
        <dbReference type="ARBA" id="ARBA00022723"/>
    </source>
</evidence>
<dbReference type="Gene3D" id="3.30.70.20">
    <property type="match status" value="1"/>
</dbReference>
<evidence type="ECO:0000256" key="1">
    <source>
        <dbReference type="ARBA" id="ARBA00022485"/>
    </source>
</evidence>
<dbReference type="PROSITE" id="PS51379">
    <property type="entry name" value="4FE4S_FER_2"/>
    <property type="match status" value="2"/>
</dbReference>
<evidence type="ECO:0000313" key="6">
    <source>
        <dbReference type="EMBL" id="TKJ44355.1"/>
    </source>
</evidence>
<dbReference type="EMBL" id="NJBO01000001">
    <property type="protein sequence ID" value="TKJ44355.1"/>
    <property type="molecule type" value="Genomic_DNA"/>
</dbReference>
<dbReference type="GO" id="GO:0046872">
    <property type="term" value="F:metal ion binding"/>
    <property type="evidence" value="ECO:0007669"/>
    <property type="project" value="UniProtKB-KW"/>
</dbReference>
<comment type="caution">
    <text evidence="6">The sequence shown here is derived from an EMBL/GenBank/DDBJ whole genome shotgun (WGS) entry which is preliminary data.</text>
</comment>
<evidence type="ECO:0000313" key="7">
    <source>
        <dbReference type="Proteomes" id="UP000317778"/>
    </source>
</evidence>
<dbReference type="SUPFAM" id="SSF54862">
    <property type="entry name" value="4Fe-4S ferredoxins"/>
    <property type="match status" value="1"/>
</dbReference>
<dbReference type="InterPro" id="IPR017896">
    <property type="entry name" value="4Fe4S_Fe-S-bd"/>
</dbReference>
<feature type="domain" description="4Fe-4S ferredoxin-type" evidence="5">
    <location>
        <begin position="213"/>
        <end position="241"/>
    </location>
</feature>
<dbReference type="PANTHER" id="PTHR24960">
    <property type="entry name" value="PHOTOSYSTEM I IRON-SULFUR CENTER-RELATED"/>
    <property type="match status" value="1"/>
</dbReference>
<accession>A0A532VAX7</accession>
<dbReference type="InterPro" id="IPR017900">
    <property type="entry name" value="4Fe4S_Fe_S_CS"/>
</dbReference>
<dbReference type="InterPro" id="IPR007160">
    <property type="entry name" value="DUF362"/>
</dbReference>
<feature type="domain" description="4Fe-4S ferredoxin-type" evidence="5">
    <location>
        <begin position="183"/>
        <end position="212"/>
    </location>
</feature>
<dbReference type="PANTHER" id="PTHR24960:SF83">
    <property type="entry name" value="4FE-4S FERREDOXIN-TYPE DOMAIN-CONTAINING PROTEIN"/>
    <property type="match status" value="1"/>
</dbReference>
<evidence type="ECO:0000256" key="4">
    <source>
        <dbReference type="ARBA" id="ARBA00023014"/>
    </source>
</evidence>
<proteinExistence type="predicted"/>
<evidence type="ECO:0000256" key="3">
    <source>
        <dbReference type="ARBA" id="ARBA00023004"/>
    </source>
</evidence>
<gene>
    <name evidence="6" type="ORF">CEE36_01030</name>
</gene>
<protein>
    <submittedName>
        <fullName evidence="6">4Fe-4S ferredoxin</fullName>
    </submittedName>
</protein>
<keyword evidence="3" id="KW-0408">Iron</keyword>
<sequence>MRSKVLFLPGEEKSELLERLPLLLGRLIDGGFSNDAFCGMKVHVGENGNTTFVPADFARVGVRFLKEAGARPFLFETNTLYYGQRGNTVDHLNLAAKHGFSLEKVGAPFLIADGMRGESSARIPVKGKHIREAQIASLVPNIPCIVGLSHFKGHMLSGFGATIKNFSMGCAARGGKLQIHSLSKPWIDVERCTRCGECQKRCPADAIETKGGDFVIVRAKCTGCAGCIGVCTARAVRIQWNEASESASQKMAEYALAALSGKEAFYVNFLVNITKECDCYGEKMKPIHEDVGILASRDPVAVDQACLDMVEEEIGSAHKEVDPEIQLAHGERIGLGKRDYELEEL</sequence>
<dbReference type="PROSITE" id="PS00198">
    <property type="entry name" value="4FE4S_FER_1"/>
    <property type="match status" value="1"/>
</dbReference>
<dbReference type="Pfam" id="PF04015">
    <property type="entry name" value="DUF362"/>
    <property type="match status" value="1"/>
</dbReference>
<organism evidence="6 7">
    <name type="scientific">candidate division TA06 bacterium B3_TA06</name>
    <dbReference type="NCBI Taxonomy" id="2012487"/>
    <lineage>
        <taxon>Bacteria</taxon>
        <taxon>Bacteria division TA06</taxon>
    </lineage>
</organism>
<evidence type="ECO:0000259" key="5">
    <source>
        <dbReference type="PROSITE" id="PS51379"/>
    </source>
</evidence>
<keyword evidence="1" id="KW-0004">4Fe-4S</keyword>
<dbReference type="Proteomes" id="UP000317778">
    <property type="component" value="Unassembled WGS sequence"/>
</dbReference>
<name>A0A532VAX7_UNCT6</name>
<dbReference type="AlphaFoldDB" id="A0A532VAX7"/>